<keyword evidence="3" id="KW-1185">Reference proteome</keyword>
<dbReference type="Proteomes" id="UP001164693">
    <property type="component" value="Chromosome"/>
</dbReference>
<dbReference type="EMBL" id="CP097463">
    <property type="protein sequence ID" value="WAX56031.1"/>
    <property type="molecule type" value="Genomic_DNA"/>
</dbReference>
<organism evidence="2 3">
    <name type="scientific">Jatrophihabitans cynanchi</name>
    <dbReference type="NCBI Taxonomy" id="2944128"/>
    <lineage>
        <taxon>Bacteria</taxon>
        <taxon>Bacillati</taxon>
        <taxon>Actinomycetota</taxon>
        <taxon>Actinomycetes</taxon>
        <taxon>Jatrophihabitantales</taxon>
        <taxon>Jatrophihabitantaceae</taxon>
        <taxon>Jatrophihabitans</taxon>
    </lineage>
</organism>
<feature type="domain" description="Glycosyltransferase 61 catalytic" evidence="1">
    <location>
        <begin position="357"/>
        <end position="538"/>
    </location>
</feature>
<accession>A0ABY7JYQ9</accession>
<name>A0ABY7JYQ9_9ACTN</name>
<dbReference type="RefSeq" id="WP_269442557.1">
    <property type="nucleotide sequence ID" value="NZ_CP097463.1"/>
</dbReference>
<evidence type="ECO:0000313" key="3">
    <source>
        <dbReference type="Proteomes" id="UP001164693"/>
    </source>
</evidence>
<sequence length="610" mass="68116">MDKVVSGLSNAVGSDCVGRSDLARLWRRARATDWGDTRPLRAFFELTAQVVCRNPAGKILIAGGPQADTLLGVVSETWPGRTVHAVRLGDDESMAHALLSATGPFDVVLQTADMDAQQQVDLFHRLFMHLGLGGAYLTPRVIPAAPDDTRSGPVGPVLVPNEDLPPGVPFRDLWTLVSAAQSARMRDFSTEAQDEPTYRDVRGLGRHLAEVHVESKMMLITNGFRTQSKLTEAETDEVLCRLPGIGREIASRPAASLIANGSFAHNLGSDPYFRTVMTSPKIALRLYEQPICSRGQVVTRGDFLFPDSFRHHMSPRLTNIYVEESAPRFGYVRRDVSMPDELPGSWYHLDSEWPDEFGHFTTEVVGRLWGWDEARRHDPGIKVLTTFKHDREPKQLTSYAREIFAAMGIEPDDVVAFERPCRPERLYSATSMFSSYDYVHPDISQIWDRLAAALTHGIAPEAGASRRVFCTRPRELKRLCRNSAEVEELFVKYGFDVVAPETMSFADQIQVFRSAEIIGGFAGSALFQLAFCDQPKTVFTIGPDTYTARNEHMIAAIRGHHIISTWCRAELPHPVGSWSKAAFGSAYTFDFERDGRFLRERLDRALSELG</sequence>
<dbReference type="InterPro" id="IPR049625">
    <property type="entry name" value="Glyco_transf_61_cat"/>
</dbReference>
<evidence type="ECO:0000313" key="2">
    <source>
        <dbReference type="EMBL" id="WAX56031.1"/>
    </source>
</evidence>
<gene>
    <name evidence="2" type="ORF">M6B22_16010</name>
</gene>
<reference evidence="2" key="1">
    <citation type="submission" date="2022-05" db="EMBL/GenBank/DDBJ databases">
        <title>Jatrophihabitans sp. SB3-54 whole genome sequence.</title>
        <authorList>
            <person name="Suh M.K."/>
            <person name="Eom M.K."/>
            <person name="Kim J.S."/>
            <person name="Kim H.S."/>
            <person name="Do H.E."/>
            <person name="Shin Y.K."/>
            <person name="Lee J.-S."/>
        </authorList>
    </citation>
    <scope>NUCLEOTIDE SEQUENCE</scope>
    <source>
        <strain evidence="2">SB3-54</strain>
    </source>
</reference>
<protein>
    <submittedName>
        <fullName evidence="2">Glycosyltransferase 61 family protein</fullName>
    </submittedName>
</protein>
<proteinExistence type="predicted"/>
<dbReference type="Pfam" id="PF04577">
    <property type="entry name" value="Glyco_transf_61"/>
    <property type="match status" value="1"/>
</dbReference>
<evidence type="ECO:0000259" key="1">
    <source>
        <dbReference type="Pfam" id="PF04577"/>
    </source>
</evidence>